<dbReference type="PhylomeDB" id="A0A0G4G501"/>
<sequence>MEEDGRQVKRGGSRISRWMGRKDMMKLRRPGYAARQQHHLTISAADQDQRSFWQAATINLVKEWATYLRQLTTITLRHPIGAARWCWDVFVAMVEGHVAGRRAANMGGGTLHTLTIEGVWLTGTEMQTLSRTDPPLPALLDPPPTLHALTTIEGLTHHHYGLADRRWVMPSLATVRQEGWGSGRLGQLISSSRSLRRVDGSFGGEDWAGVLEGIPVTPAEQQGGPLAQLESIGTIVVDGNEAAGIDRLREVLVSRGCRRSLNQLHVRFGRFYCIGRRTLPVLLALDRLVGACCLPDAPLTLTTTEPHTEDFDLAIFYHTEFPIHPSPSFKTTLQELARQATWVKYIFTQDGLTSPTPGQLLAAKMPKQMGRAEIEGVSGEEMVGVLTALGREREVGRVEMVGVGVDQLVGAADRLPTIKTLEFYMTLPAGVEDAGSFVRTGLSSLVSHIRGLQRVYLRVQDTDDHQHDSIRASLPNGANVDDFTIRHLHCRHSTAMEASRSA</sequence>
<dbReference type="AlphaFoldDB" id="A0A0G4G501"/>
<reference evidence="1 2" key="1">
    <citation type="submission" date="2014-11" db="EMBL/GenBank/DDBJ databases">
        <authorList>
            <person name="Zhu J."/>
            <person name="Qi W."/>
            <person name="Song R."/>
        </authorList>
    </citation>
    <scope>NUCLEOTIDE SEQUENCE [LARGE SCALE GENOMIC DNA]</scope>
</reference>
<keyword evidence="2" id="KW-1185">Reference proteome</keyword>
<dbReference type="Proteomes" id="UP000041254">
    <property type="component" value="Unassembled WGS sequence"/>
</dbReference>
<dbReference type="VEuPathDB" id="CryptoDB:Vbra_17053"/>
<proteinExistence type="predicted"/>
<dbReference type="EMBL" id="CDMY01000570">
    <property type="protein sequence ID" value="CEM23483.1"/>
    <property type="molecule type" value="Genomic_DNA"/>
</dbReference>
<dbReference type="InParanoid" id="A0A0G4G501"/>
<protein>
    <submittedName>
        <fullName evidence="1">Uncharacterized protein</fullName>
    </submittedName>
</protein>
<organism evidence="1 2">
    <name type="scientific">Vitrella brassicaformis (strain CCMP3155)</name>
    <dbReference type="NCBI Taxonomy" id="1169540"/>
    <lineage>
        <taxon>Eukaryota</taxon>
        <taxon>Sar</taxon>
        <taxon>Alveolata</taxon>
        <taxon>Colpodellida</taxon>
        <taxon>Vitrellaceae</taxon>
        <taxon>Vitrella</taxon>
    </lineage>
</organism>
<accession>A0A0G4G501</accession>
<name>A0A0G4G501_VITBC</name>
<evidence type="ECO:0000313" key="2">
    <source>
        <dbReference type="Proteomes" id="UP000041254"/>
    </source>
</evidence>
<evidence type="ECO:0000313" key="1">
    <source>
        <dbReference type="EMBL" id="CEM23483.1"/>
    </source>
</evidence>
<gene>
    <name evidence="1" type="ORF">Vbra_17053</name>
</gene>